<dbReference type="Gramene" id="BGIOSGA001595-TA">
    <property type="protein sequence ID" value="BGIOSGA001595-PA"/>
    <property type="gene ID" value="BGIOSGA001595"/>
</dbReference>
<feature type="compositionally biased region" description="Basic and acidic residues" evidence="1">
    <location>
        <begin position="88"/>
        <end position="102"/>
    </location>
</feature>
<accession>B8A8J1</accession>
<dbReference type="EMBL" id="CM000126">
    <property type="protein sequence ID" value="EEC70687.1"/>
    <property type="molecule type" value="Genomic_DNA"/>
</dbReference>
<dbReference type="HOGENOM" id="CLU_2100951_0_0_1"/>
<keyword evidence="3" id="KW-1185">Reference proteome</keyword>
<evidence type="ECO:0000313" key="2">
    <source>
        <dbReference type="EMBL" id="EEC70687.1"/>
    </source>
</evidence>
<evidence type="ECO:0000313" key="3">
    <source>
        <dbReference type="Proteomes" id="UP000007015"/>
    </source>
</evidence>
<feature type="region of interest" description="Disordered" evidence="1">
    <location>
        <begin position="57"/>
        <end position="103"/>
    </location>
</feature>
<name>B8A8J1_ORYSI</name>
<organism evidence="2 3">
    <name type="scientific">Oryza sativa subsp. indica</name>
    <name type="common">Rice</name>
    <dbReference type="NCBI Taxonomy" id="39946"/>
    <lineage>
        <taxon>Eukaryota</taxon>
        <taxon>Viridiplantae</taxon>
        <taxon>Streptophyta</taxon>
        <taxon>Embryophyta</taxon>
        <taxon>Tracheophyta</taxon>
        <taxon>Spermatophyta</taxon>
        <taxon>Magnoliopsida</taxon>
        <taxon>Liliopsida</taxon>
        <taxon>Poales</taxon>
        <taxon>Poaceae</taxon>
        <taxon>BOP clade</taxon>
        <taxon>Oryzoideae</taxon>
        <taxon>Oryzeae</taxon>
        <taxon>Oryzinae</taxon>
        <taxon>Oryza</taxon>
        <taxon>Oryza sativa</taxon>
    </lineage>
</organism>
<protein>
    <submittedName>
        <fullName evidence="2">Uncharacterized protein</fullName>
    </submittedName>
</protein>
<proteinExistence type="predicted"/>
<dbReference type="Proteomes" id="UP000007015">
    <property type="component" value="Chromosome 1"/>
</dbReference>
<sequence length="116" mass="12340">MCHADLSVDGFIVSSAISAMTGICAGSQLHAFAVMSGLDAYVSGKNSLMSGYGSVRMQAQEGSPRQEMADTSNEPGDSSEMLAEEQQEGVRADGTLPREKRLQKVTTRVIGPEWAK</sequence>
<evidence type="ECO:0000256" key="1">
    <source>
        <dbReference type="SAM" id="MobiDB-lite"/>
    </source>
</evidence>
<dbReference type="AlphaFoldDB" id="B8A8J1"/>
<reference evidence="2 3" key="1">
    <citation type="journal article" date="2005" name="PLoS Biol.">
        <title>The genomes of Oryza sativa: a history of duplications.</title>
        <authorList>
            <person name="Yu J."/>
            <person name="Wang J."/>
            <person name="Lin W."/>
            <person name="Li S."/>
            <person name="Li H."/>
            <person name="Zhou J."/>
            <person name="Ni P."/>
            <person name="Dong W."/>
            <person name="Hu S."/>
            <person name="Zeng C."/>
            <person name="Zhang J."/>
            <person name="Zhang Y."/>
            <person name="Li R."/>
            <person name="Xu Z."/>
            <person name="Li S."/>
            <person name="Li X."/>
            <person name="Zheng H."/>
            <person name="Cong L."/>
            <person name="Lin L."/>
            <person name="Yin J."/>
            <person name="Geng J."/>
            <person name="Li G."/>
            <person name="Shi J."/>
            <person name="Liu J."/>
            <person name="Lv H."/>
            <person name="Li J."/>
            <person name="Wang J."/>
            <person name="Deng Y."/>
            <person name="Ran L."/>
            <person name="Shi X."/>
            <person name="Wang X."/>
            <person name="Wu Q."/>
            <person name="Li C."/>
            <person name="Ren X."/>
            <person name="Wang J."/>
            <person name="Wang X."/>
            <person name="Li D."/>
            <person name="Liu D."/>
            <person name="Zhang X."/>
            <person name="Ji Z."/>
            <person name="Zhao W."/>
            <person name="Sun Y."/>
            <person name="Zhang Z."/>
            <person name="Bao J."/>
            <person name="Han Y."/>
            <person name="Dong L."/>
            <person name="Ji J."/>
            <person name="Chen P."/>
            <person name="Wu S."/>
            <person name="Liu J."/>
            <person name="Xiao Y."/>
            <person name="Bu D."/>
            <person name="Tan J."/>
            <person name="Yang L."/>
            <person name="Ye C."/>
            <person name="Zhang J."/>
            <person name="Xu J."/>
            <person name="Zhou Y."/>
            <person name="Yu Y."/>
            <person name="Zhang B."/>
            <person name="Zhuang S."/>
            <person name="Wei H."/>
            <person name="Liu B."/>
            <person name="Lei M."/>
            <person name="Yu H."/>
            <person name="Li Y."/>
            <person name="Xu H."/>
            <person name="Wei S."/>
            <person name="He X."/>
            <person name="Fang L."/>
            <person name="Zhang Z."/>
            <person name="Zhang Y."/>
            <person name="Huang X."/>
            <person name="Su Z."/>
            <person name="Tong W."/>
            <person name="Li J."/>
            <person name="Tong Z."/>
            <person name="Li S."/>
            <person name="Ye J."/>
            <person name="Wang L."/>
            <person name="Fang L."/>
            <person name="Lei T."/>
            <person name="Chen C."/>
            <person name="Chen H."/>
            <person name="Xu Z."/>
            <person name="Li H."/>
            <person name="Huang H."/>
            <person name="Zhang F."/>
            <person name="Xu H."/>
            <person name="Li N."/>
            <person name="Zhao C."/>
            <person name="Li S."/>
            <person name="Dong L."/>
            <person name="Huang Y."/>
            <person name="Li L."/>
            <person name="Xi Y."/>
            <person name="Qi Q."/>
            <person name="Li W."/>
            <person name="Zhang B."/>
            <person name="Hu W."/>
            <person name="Zhang Y."/>
            <person name="Tian X."/>
            <person name="Jiao Y."/>
            <person name="Liang X."/>
            <person name="Jin J."/>
            <person name="Gao L."/>
            <person name="Zheng W."/>
            <person name="Hao B."/>
            <person name="Liu S."/>
            <person name="Wang W."/>
            <person name="Yuan L."/>
            <person name="Cao M."/>
            <person name="McDermott J."/>
            <person name="Samudrala R."/>
            <person name="Wang J."/>
            <person name="Wong G.K."/>
            <person name="Yang H."/>
        </authorList>
    </citation>
    <scope>NUCLEOTIDE SEQUENCE [LARGE SCALE GENOMIC DNA]</scope>
    <source>
        <strain evidence="3">cv. 93-11</strain>
    </source>
</reference>
<gene>
    <name evidence="2" type="ORF">OsI_02032</name>
</gene>